<protein>
    <submittedName>
        <fullName evidence="1">Uncharacterized protein</fullName>
    </submittedName>
</protein>
<reference evidence="1 2" key="1">
    <citation type="submission" date="2010-05" db="EMBL/GenBank/DDBJ databases">
        <title>The Genome Sequence of Thecamonas trahens ATCC 50062.</title>
        <authorList>
            <consortium name="The Broad Institute Genome Sequencing Platform"/>
            <person name="Russ C."/>
            <person name="Cuomo C."/>
            <person name="Shea T."/>
            <person name="Young S.K."/>
            <person name="Zeng Q."/>
            <person name="Koehrsen M."/>
            <person name="Haas B."/>
            <person name="Borodovsky M."/>
            <person name="Guigo R."/>
            <person name="Alvarado L."/>
            <person name="Berlin A."/>
            <person name="Bochicchio J."/>
            <person name="Borenstein D."/>
            <person name="Chapman S."/>
            <person name="Chen Z."/>
            <person name="Freedman E."/>
            <person name="Gellesch M."/>
            <person name="Goldberg J."/>
            <person name="Griggs A."/>
            <person name="Gujja S."/>
            <person name="Heilman E."/>
            <person name="Heiman D."/>
            <person name="Hepburn T."/>
            <person name="Howarth C."/>
            <person name="Jen D."/>
            <person name="Larson L."/>
            <person name="Mehta T."/>
            <person name="Park D."/>
            <person name="Pearson M."/>
            <person name="Roberts A."/>
            <person name="Saif S."/>
            <person name="Shenoy N."/>
            <person name="Sisk P."/>
            <person name="Stolte C."/>
            <person name="Sykes S."/>
            <person name="Thomson T."/>
            <person name="Walk T."/>
            <person name="White J."/>
            <person name="Yandava C."/>
            <person name="Burger G."/>
            <person name="Gray M.W."/>
            <person name="Holland P.W.H."/>
            <person name="King N."/>
            <person name="Lang F.B.F."/>
            <person name="Roger A.J."/>
            <person name="Ruiz-Trillo I."/>
            <person name="Lander E."/>
            <person name="Nusbaum C."/>
        </authorList>
    </citation>
    <scope>NUCLEOTIDE SEQUENCE [LARGE SCALE GENOMIC DNA]</scope>
    <source>
        <strain evidence="1 2">ATCC 50062</strain>
    </source>
</reference>
<sequence>MLARLRRVGGTPDAGPEEAMVVHSMVGYVRRSTGAECHSAIAAARSVMPSTAASPQAGSSAERFGALAHLILAGLHIGENPVEVRRHVSLGWAAIDVAFVKDGKPTRIMDRATAASDMGALIRAFAALDGLNTIGLQLMELGPGDAHMARCLFGCTFIPSFGTWSPMPPLWWTAFQTVYFPIVEKYIGSAAFLDNLSPLAVPLGRKLQAIMSSGLAAPCSDGDADIVRALHNAVPGMTLALDLLNADLGSNSPLEALACGVPTATEAGFLSCILDHIAVAESPWAPTRVDEAVAMVNSLDNDIVFLSSFVSLFAIGASIVALSSAIVSHSVLTGIQTMLSRIPHDPLASVVTRLVEDACRKAAAPNTTEDPALSGMTTSSFVESENLLLAPHDDGSSAPADQLHLEPVVDINPAEEAGSVDNLLAMLRLEAMQDDDFLLQIPQS</sequence>
<accession>A0A0L0DRJ7</accession>
<dbReference type="AlphaFoldDB" id="A0A0L0DRJ7"/>
<dbReference type="GeneID" id="25561224"/>
<dbReference type="Proteomes" id="UP000054408">
    <property type="component" value="Unassembled WGS sequence"/>
</dbReference>
<dbReference type="RefSeq" id="XP_013761528.1">
    <property type="nucleotide sequence ID" value="XM_013906074.1"/>
</dbReference>
<gene>
    <name evidence="1" type="ORF">AMSG_01475</name>
</gene>
<name>A0A0L0DRJ7_THETB</name>
<organism evidence="1 2">
    <name type="scientific">Thecamonas trahens ATCC 50062</name>
    <dbReference type="NCBI Taxonomy" id="461836"/>
    <lineage>
        <taxon>Eukaryota</taxon>
        <taxon>Apusozoa</taxon>
        <taxon>Apusomonadida</taxon>
        <taxon>Apusomonadidae</taxon>
        <taxon>Thecamonas</taxon>
    </lineage>
</organism>
<evidence type="ECO:0000313" key="2">
    <source>
        <dbReference type="Proteomes" id="UP000054408"/>
    </source>
</evidence>
<dbReference type="EMBL" id="GL349438">
    <property type="protein sequence ID" value="KNC54621.1"/>
    <property type="molecule type" value="Genomic_DNA"/>
</dbReference>
<proteinExistence type="predicted"/>
<keyword evidence="2" id="KW-1185">Reference proteome</keyword>
<evidence type="ECO:0000313" key="1">
    <source>
        <dbReference type="EMBL" id="KNC54621.1"/>
    </source>
</evidence>